<dbReference type="PANTHER" id="PTHR47396">
    <property type="entry name" value="TYPE I RESTRICTION ENZYME ECOKI R PROTEIN"/>
    <property type="match status" value="1"/>
</dbReference>
<dbReference type="STRING" id="5217.A0A4Q1BII7"/>
<dbReference type="GO" id="GO:0061749">
    <property type="term" value="F:forked DNA-dependent helicase activity"/>
    <property type="evidence" value="ECO:0007669"/>
    <property type="project" value="TreeGrafter"/>
</dbReference>
<sequence>MAAKRISFFTRLTAVTRLSIHLHFNRFRPYHHVSIRPFSALPSPLLDPDVTPPVLSPLSPEEPRPQTTVLRPYQHTAVEACLSALTSGLTRIGVSSPTGSGKTTMFMSLIPKISPQTSVGVDGRGRTLIIVGSVELANQAESAAKRLLGEEWTVEVEQSKRVASGMANVTIATYQTLNSIERLKKFDPKKFKLIIVDEAHHAAAISYLRILHYFNEDVQLPSTISPITSQSHGSKVPIIGFSATFSRHDQLALRAVFENIVFHTEISSMLQDGWLSPVKSTTIQCDLHLDTVKLTSTGDYRTDSLALHINTPEISRLIVGTYLRRAKERRSTLIFCVDLSHVDNLTQAFRNAGVDARSVSSATQASRRKETVASFGRGEFPVLVNCEVLTEGADIPQIDCIILARPTKSKNLLAQMVGRGLRLSPETGKEDCHIIDIVDSMSRTNGMIVSPTLWGLSHDDITRDELRSPSQDEPGFTAPGDEEEERTQLQPRKVTFIDNEDPFGLSSRSYIPVKRMSTNAWVYCGKDKYALELMGNHGWISIERQEDEDTWCITYRRKLSRYSKSRIPFARPIIVAYADDLERAMKSADAFAEKKLGRELSSHLSRYAPWRQRPATEKQLKMLLSMAGVSSSSSETEIEEQSGDDRKAKIDSLPGEIWLWNRRVSVDQLTAGEIAAYLCAAQHGGIAGRKKADKEEAALKKKAMKRREAEARNLPLSEKGL</sequence>
<dbReference type="SMART" id="SM00487">
    <property type="entry name" value="DEXDc"/>
    <property type="match status" value="1"/>
</dbReference>
<dbReference type="SUPFAM" id="SSF52540">
    <property type="entry name" value="P-loop containing nucleoside triphosphate hydrolases"/>
    <property type="match status" value="1"/>
</dbReference>
<evidence type="ECO:0000256" key="2">
    <source>
        <dbReference type="SAM" id="MobiDB-lite"/>
    </source>
</evidence>
<gene>
    <name evidence="5" type="ORF">M231_05294</name>
</gene>
<dbReference type="PROSITE" id="PS51192">
    <property type="entry name" value="HELICASE_ATP_BIND_1"/>
    <property type="match status" value="1"/>
</dbReference>
<dbReference type="GO" id="GO:0070125">
    <property type="term" value="P:mitochondrial translational elongation"/>
    <property type="evidence" value="ECO:0007669"/>
    <property type="project" value="TreeGrafter"/>
</dbReference>
<dbReference type="FunCoup" id="A0A4Q1BII7">
    <property type="interactions" value="10"/>
</dbReference>
<name>A0A4Q1BII7_TREME</name>
<feature type="region of interest" description="Disordered" evidence="2">
    <location>
        <begin position="464"/>
        <end position="488"/>
    </location>
</feature>
<dbReference type="CDD" id="cd18799">
    <property type="entry name" value="SF2_C_EcoAI-like"/>
    <property type="match status" value="1"/>
</dbReference>
<dbReference type="GO" id="GO:0005524">
    <property type="term" value="F:ATP binding"/>
    <property type="evidence" value="ECO:0007669"/>
    <property type="project" value="InterPro"/>
</dbReference>
<dbReference type="VEuPathDB" id="FungiDB:TREMEDRAFT_35494"/>
<dbReference type="GO" id="GO:0005759">
    <property type="term" value="C:mitochondrial matrix"/>
    <property type="evidence" value="ECO:0007669"/>
    <property type="project" value="TreeGrafter"/>
</dbReference>
<dbReference type="Pfam" id="PF04851">
    <property type="entry name" value="ResIII"/>
    <property type="match status" value="1"/>
</dbReference>
<dbReference type="InterPro" id="IPR014001">
    <property type="entry name" value="Helicase_ATP-bd"/>
</dbReference>
<proteinExistence type="predicted"/>
<reference evidence="5 6" key="1">
    <citation type="submission" date="2016-06" db="EMBL/GenBank/DDBJ databases">
        <title>Evolution of pathogenesis and genome organization in the Tremellales.</title>
        <authorList>
            <person name="Cuomo C."/>
            <person name="Litvintseva A."/>
            <person name="Heitman J."/>
            <person name="Chen Y."/>
            <person name="Sun S."/>
            <person name="Springer D."/>
            <person name="Dromer F."/>
            <person name="Young S."/>
            <person name="Zeng Q."/>
            <person name="Chapman S."/>
            <person name="Gujja S."/>
            <person name="Saif S."/>
            <person name="Birren B."/>
        </authorList>
    </citation>
    <scope>NUCLEOTIDE SEQUENCE [LARGE SCALE GENOMIC DNA]</scope>
    <source>
        <strain evidence="5 6">ATCC 28783</strain>
    </source>
</reference>
<feature type="compositionally biased region" description="Basic and acidic residues" evidence="2">
    <location>
        <begin position="690"/>
        <end position="699"/>
    </location>
</feature>
<dbReference type="InterPro" id="IPR027417">
    <property type="entry name" value="P-loop_NTPase"/>
</dbReference>
<dbReference type="EMBL" id="SDIL01000068">
    <property type="protein sequence ID" value="RXK37471.1"/>
    <property type="molecule type" value="Genomic_DNA"/>
</dbReference>
<dbReference type="GO" id="GO:0036121">
    <property type="term" value="F:double-stranded DNA helicase activity"/>
    <property type="evidence" value="ECO:0007669"/>
    <property type="project" value="TreeGrafter"/>
</dbReference>
<dbReference type="CDD" id="cd18032">
    <property type="entry name" value="DEXHc_RE_I_III_res"/>
    <property type="match status" value="1"/>
</dbReference>
<evidence type="ECO:0008006" key="7">
    <source>
        <dbReference type="Google" id="ProtNLM"/>
    </source>
</evidence>
<keyword evidence="1" id="KW-0378">Hydrolase</keyword>
<evidence type="ECO:0000259" key="4">
    <source>
        <dbReference type="PROSITE" id="PS51194"/>
    </source>
</evidence>
<organism evidence="5 6">
    <name type="scientific">Tremella mesenterica</name>
    <name type="common">Jelly fungus</name>
    <dbReference type="NCBI Taxonomy" id="5217"/>
    <lineage>
        <taxon>Eukaryota</taxon>
        <taxon>Fungi</taxon>
        <taxon>Dikarya</taxon>
        <taxon>Basidiomycota</taxon>
        <taxon>Agaricomycotina</taxon>
        <taxon>Tremellomycetes</taxon>
        <taxon>Tremellales</taxon>
        <taxon>Tremellaceae</taxon>
        <taxon>Tremella</taxon>
    </lineage>
</organism>
<dbReference type="InterPro" id="IPR050742">
    <property type="entry name" value="Helicase_Restrict-Modif_Enz"/>
</dbReference>
<feature type="region of interest" description="Disordered" evidence="2">
    <location>
        <begin position="627"/>
        <end position="646"/>
    </location>
</feature>
<dbReference type="PROSITE" id="PS51194">
    <property type="entry name" value="HELICASE_CTER"/>
    <property type="match status" value="1"/>
</dbReference>
<evidence type="ECO:0000259" key="3">
    <source>
        <dbReference type="PROSITE" id="PS51192"/>
    </source>
</evidence>
<dbReference type="Gene3D" id="3.40.50.300">
    <property type="entry name" value="P-loop containing nucleotide triphosphate hydrolases"/>
    <property type="match status" value="2"/>
</dbReference>
<keyword evidence="1" id="KW-0347">Helicase</keyword>
<dbReference type="GO" id="GO:0000403">
    <property type="term" value="F:Y-form DNA binding"/>
    <property type="evidence" value="ECO:0007669"/>
    <property type="project" value="TreeGrafter"/>
</dbReference>
<feature type="domain" description="Helicase ATP-binding" evidence="3">
    <location>
        <begin position="83"/>
        <end position="263"/>
    </location>
</feature>
<dbReference type="PANTHER" id="PTHR47396:SF1">
    <property type="entry name" value="ATP-DEPENDENT HELICASE IRC3-RELATED"/>
    <property type="match status" value="1"/>
</dbReference>
<feature type="domain" description="Helicase C-terminal" evidence="4">
    <location>
        <begin position="318"/>
        <end position="457"/>
    </location>
</feature>
<evidence type="ECO:0000313" key="5">
    <source>
        <dbReference type="EMBL" id="RXK37471.1"/>
    </source>
</evidence>
<dbReference type="OrthoDB" id="270584at2759"/>
<dbReference type="AlphaFoldDB" id="A0A4Q1BII7"/>
<keyword evidence="1" id="KW-0547">Nucleotide-binding</keyword>
<dbReference type="InterPro" id="IPR006935">
    <property type="entry name" value="Helicase/UvrB_N"/>
</dbReference>
<keyword evidence="6" id="KW-1185">Reference proteome</keyword>
<comment type="caution">
    <text evidence="5">The sequence shown here is derived from an EMBL/GenBank/DDBJ whole genome shotgun (WGS) entry which is preliminary data.</text>
</comment>
<evidence type="ECO:0000256" key="1">
    <source>
        <dbReference type="ARBA" id="ARBA00022806"/>
    </source>
</evidence>
<dbReference type="InterPro" id="IPR001650">
    <property type="entry name" value="Helicase_C-like"/>
</dbReference>
<dbReference type="InParanoid" id="A0A4Q1BII7"/>
<dbReference type="GO" id="GO:0032042">
    <property type="term" value="P:mitochondrial DNA metabolic process"/>
    <property type="evidence" value="ECO:0007669"/>
    <property type="project" value="TreeGrafter"/>
</dbReference>
<dbReference type="Proteomes" id="UP000289152">
    <property type="component" value="Unassembled WGS sequence"/>
</dbReference>
<feature type="region of interest" description="Disordered" evidence="2">
    <location>
        <begin position="689"/>
        <end position="721"/>
    </location>
</feature>
<dbReference type="SMART" id="SM00490">
    <property type="entry name" value="HELICc"/>
    <property type="match status" value="1"/>
</dbReference>
<keyword evidence="1" id="KW-0067">ATP-binding</keyword>
<protein>
    <recommendedName>
        <fullName evidence="7">DEAD box family helicase</fullName>
    </recommendedName>
</protein>
<dbReference type="GO" id="GO:0016787">
    <property type="term" value="F:hydrolase activity"/>
    <property type="evidence" value="ECO:0007669"/>
    <property type="project" value="InterPro"/>
</dbReference>
<accession>A0A4Q1BII7</accession>
<evidence type="ECO:0000313" key="6">
    <source>
        <dbReference type="Proteomes" id="UP000289152"/>
    </source>
</evidence>
<dbReference type="Pfam" id="PF00271">
    <property type="entry name" value="Helicase_C"/>
    <property type="match status" value="1"/>
</dbReference>